<evidence type="ECO:0000256" key="2">
    <source>
        <dbReference type="SAM" id="SignalP"/>
    </source>
</evidence>
<dbReference type="SUPFAM" id="SSF52266">
    <property type="entry name" value="SGNH hydrolase"/>
    <property type="match status" value="1"/>
</dbReference>
<gene>
    <name evidence="4" type="ORF">PECAL_1P09570</name>
</gene>
<dbReference type="AlphaFoldDB" id="A0A8J2S4H4"/>
<reference evidence="4" key="1">
    <citation type="submission" date="2021-11" db="EMBL/GenBank/DDBJ databases">
        <authorList>
            <consortium name="Genoscope - CEA"/>
            <person name="William W."/>
        </authorList>
    </citation>
    <scope>NUCLEOTIDE SEQUENCE</scope>
</reference>
<dbReference type="Gene3D" id="3.40.50.1110">
    <property type="entry name" value="SGNH hydrolase"/>
    <property type="match status" value="1"/>
</dbReference>
<dbReference type="Proteomes" id="UP000789595">
    <property type="component" value="Unassembled WGS sequence"/>
</dbReference>
<comment type="caution">
    <text evidence="4">The sequence shown here is derived from an EMBL/GenBank/DDBJ whole genome shotgun (WGS) entry which is preliminary data.</text>
</comment>
<keyword evidence="1" id="KW-0378">Hydrolase</keyword>
<evidence type="ECO:0000259" key="3">
    <source>
        <dbReference type="Pfam" id="PF03629"/>
    </source>
</evidence>
<evidence type="ECO:0000256" key="1">
    <source>
        <dbReference type="ARBA" id="ARBA00022801"/>
    </source>
</evidence>
<feature type="chain" id="PRO_5035194147" description="Sialate O-acetylesterase domain-containing protein" evidence="2">
    <location>
        <begin position="27"/>
        <end position="264"/>
    </location>
</feature>
<protein>
    <recommendedName>
        <fullName evidence="3">Sialate O-acetylesterase domain-containing protein</fullName>
    </recommendedName>
</protein>
<feature type="domain" description="Sialate O-acetylesterase" evidence="3">
    <location>
        <begin position="32"/>
        <end position="154"/>
    </location>
</feature>
<sequence>MMKPAFKVLLPVLALGALGFAAPAGATEKKPLQVFILAGQSNMEGHGFVAAEPQRNGGRGSLEFLLRDPATAPRFAKYATAAGQWRKRDDVWIRYLHRRGPLTVGYGAVEGPTRPAKIGPELGFGWVVGNWLEAPVLLIKCAWGGKSLAVDFRPPSAGRPPYSLGAKFDAAAAEFPHADVLEFEFFTDGRTVTLLECYESEAAHQRHFARWAAAFAGRMSQVLVLKDIHIYGRGLSAVPDEWEPLMSTLENPLERNHKGPVGKI</sequence>
<organism evidence="4 5">
    <name type="scientific">Pelagomonas calceolata</name>
    <dbReference type="NCBI Taxonomy" id="35677"/>
    <lineage>
        <taxon>Eukaryota</taxon>
        <taxon>Sar</taxon>
        <taxon>Stramenopiles</taxon>
        <taxon>Ochrophyta</taxon>
        <taxon>Pelagophyceae</taxon>
        <taxon>Pelagomonadales</taxon>
        <taxon>Pelagomonadaceae</taxon>
        <taxon>Pelagomonas</taxon>
    </lineage>
</organism>
<proteinExistence type="predicted"/>
<accession>A0A8J2S4H4</accession>
<name>A0A8J2S4H4_9STRA</name>
<evidence type="ECO:0000313" key="5">
    <source>
        <dbReference type="Proteomes" id="UP000789595"/>
    </source>
</evidence>
<keyword evidence="2" id="KW-0732">Signal</keyword>
<dbReference type="GO" id="GO:0016787">
    <property type="term" value="F:hydrolase activity"/>
    <property type="evidence" value="ECO:0007669"/>
    <property type="project" value="UniProtKB-KW"/>
</dbReference>
<dbReference type="EMBL" id="CAKKNE010000001">
    <property type="protein sequence ID" value="CAH0364587.1"/>
    <property type="molecule type" value="Genomic_DNA"/>
</dbReference>
<dbReference type="InterPro" id="IPR036514">
    <property type="entry name" value="SGNH_hydro_sf"/>
</dbReference>
<dbReference type="InterPro" id="IPR005181">
    <property type="entry name" value="SASA"/>
</dbReference>
<dbReference type="OrthoDB" id="43075at2759"/>
<keyword evidence="5" id="KW-1185">Reference proteome</keyword>
<dbReference type="Pfam" id="PF03629">
    <property type="entry name" value="SASA"/>
    <property type="match status" value="1"/>
</dbReference>
<feature type="signal peptide" evidence="2">
    <location>
        <begin position="1"/>
        <end position="26"/>
    </location>
</feature>
<evidence type="ECO:0000313" key="4">
    <source>
        <dbReference type="EMBL" id="CAH0364587.1"/>
    </source>
</evidence>